<accession>A0AAD7RMF6</accession>
<sequence>MCDAELKRAGRGSFEEKIAMVGETTLHVVKWYDNRSVTLLSDYTGAYPVTGFDRSKKWYHRLVFHFLDMIIVTAWLLYRRDCEGTGMGKKEHMKLYAFKSYIAEALCKSGKSLERKKGRIAGQYEEKRRKGPAAPIPVRDVRLDATAHWMIMAERKGRCKVPGCTGVHGSSVALGPGVFGRPCHHVSVGVTLYAIVSGCLPFQTIDDICMRSFTFPGTLSPEIRDFINKCLAFEEENQPTLQELLLVALCSVCLQTASERSTGDERGVKRKSCIEEHEIPAKRSWKGPEPSSHQAADPAEIQPVLRCWGPNTIVKTGIEWELLFHMDEHTFYRHLRVTLAQFDHLVEVLGHQGLKGDQHDSGLEIPVRQKVALFLWYMANQNSFREMSDKFNVSQSSAHRYMLLGDSAYISRDHTFIVTPKRDNGALTLQDQQRNTNICRGRVVVEQD</sequence>
<dbReference type="InterPro" id="IPR011009">
    <property type="entry name" value="Kinase-like_dom_sf"/>
</dbReference>
<dbReference type="Gene3D" id="1.10.510.10">
    <property type="entry name" value="Transferase(Phosphotransferase) domain 1"/>
    <property type="match status" value="1"/>
</dbReference>
<comment type="caution">
    <text evidence="1">The sequence shown here is derived from an EMBL/GenBank/DDBJ whole genome shotgun (WGS) entry which is preliminary data.</text>
</comment>
<dbReference type="Proteomes" id="UP001221898">
    <property type="component" value="Unassembled WGS sequence"/>
</dbReference>
<evidence type="ECO:0000313" key="2">
    <source>
        <dbReference type="Proteomes" id="UP001221898"/>
    </source>
</evidence>
<organism evidence="1 2">
    <name type="scientific">Aldrovandia affinis</name>
    <dbReference type="NCBI Taxonomy" id="143900"/>
    <lineage>
        <taxon>Eukaryota</taxon>
        <taxon>Metazoa</taxon>
        <taxon>Chordata</taxon>
        <taxon>Craniata</taxon>
        <taxon>Vertebrata</taxon>
        <taxon>Euteleostomi</taxon>
        <taxon>Actinopterygii</taxon>
        <taxon>Neopterygii</taxon>
        <taxon>Teleostei</taxon>
        <taxon>Notacanthiformes</taxon>
        <taxon>Halosauridae</taxon>
        <taxon>Aldrovandia</taxon>
    </lineage>
</organism>
<proteinExistence type="predicted"/>
<reference evidence="1" key="1">
    <citation type="journal article" date="2023" name="Science">
        <title>Genome structures resolve the early diversification of teleost fishes.</title>
        <authorList>
            <person name="Parey E."/>
            <person name="Louis A."/>
            <person name="Montfort J."/>
            <person name="Bouchez O."/>
            <person name="Roques C."/>
            <person name="Iampietro C."/>
            <person name="Lluch J."/>
            <person name="Castinel A."/>
            <person name="Donnadieu C."/>
            <person name="Desvignes T."/>
            <person name="Floi Bucao C."/>
            <person name="Jouanno E."/>
            <person name="Wen M."/>
            <person name="Mejri S."/>
            <person name="Dirks R."/>
            <person name="Jansen H."/>
            <person name="Henkel C."/>
            <person name="Chen W.J."/>
            <person name="Zahm M."/>
            <person name="Cabau C."/>
            <person name="Klopp C."/>
            <person name="Thompson A.W."/>
            <person name="Robinson-Rechavi M."/>
            <person name="Braasch I."/>
            <person name="Lecointre G."/>
            <person name="Bobe J."/>
            <person name="Postlethwait J.H."/>
            <person name="Berthelot C."/>
            <person name="Roest Crollius H."/>
            <person name="Guiguen Y."/>
        </authorList>
    </citation>
    <scope>NUCLEOTIDE SEQUENCE</scope>
    <source>
        <strain evidence="1">NC1722</strain>
    </source>
</reference>
<protein>
    <submittedName>
        <fullName evidence="1">Uncharacterized protein</fullName>
    </submittedName>
</protein>
<name>A0AAD7RMF6_9TELE</name>
<dbReference type="EMBL" id="JAINUG010000219">
    <property type="protein sequence ID" value="KAJ8386986.1"/>
    <property type="molecule type" value="Genomic_DNA"/>
</dbReference>
<dbReference type="PANTHER" id="PTHR47272">
    <property type="entry name" value="DDE_TNP_1_7 DOMAIN-CONTAINING PROTEIN"/>
    <property type="match status" value="1"/>
</dbReference>
<dbReference type="SUPFAM" id="SSF56112">
    <property type="entry name" value="Protein kinase-like (PK-like)"/>
    <property type="match status" value="1"/>
</dbReference>
<gene>
    <name evidence="1" type="ORF">AAFF_G00161630</name>
</gene>
<dbReference type="PANTHER" id="PTHR47272:SF1">
    <property type="entry name" value="PIGGYBAC TRANSPOSABLE ELEMENT-DERIVED PROTEIN 3-LIKE"/>
    <property type="match status" value="1"/>
</dbReference>
<dbReference type="AlphaFoldDB" id="A0AAD7RMF6"/>
<keyword evidence="2" id="KW-1185">Reference proteome</keyword>
<evidence type="ECO:0000313" key="1">
    <source>
        <dbReference type="EMBL" id="KAJ8386986.1"/>
    </source>
</evidence>